<dbReference type="Pfam" id="PF01261">
    <property type="entry name" value="AP_endonuc_2"/>
    <property type="match status" value="1"/>
</dbReference>
<dbReference type="PANTHER" id="PTHR12110">
    <property type="entry name" value="HYDROXYPYRUVATE ISOMERASE"/>
    <property type="match status" value="1"/>
</dbReference>
<name>A0AAE3MNV8_9FLAO</name>
<accession>A0AAE3MNV8</accession>
<dbReference type="RefSeq" id="WP_266014185.1">
    <property type="nucleotide sequence ID" value="NZ_JAPFQP010000004.1"/>
</dbReference>
<protein>
    <submittedName>
        <fullName evidence="2">TIM barrel protein</fullName>
    </submittedName>
</protein>
<dbReference type="EMBL" id="JAPFQP010000004">
    <property type="protein sequence ID" value="MCX2720292.1"/>
    <property type="molecule type" value="Genomic_DNA"/>
</dbReference>
<proteinExistence type="predicted"/>
<dbReference type="InterPro" id="IPR036237">
    <property type="entry name" value="Xyl_isomerase-like_sf"/>
</dbReference>
<dbReference type="InterPro" id="IPR013022">
    <property type="entry name" value="Xyl_isomerase-like_TIM-brl"/>
</dbReference>
<sequence>MKNTALGTLAVYSPMAFSWLDPLRELTISKPNISLAQWSLNRAFFAGELDPEQFAGIASETYGIKAVEYVNAFYKEKARDTAFWKRMRQYADDHGVVSLLIMVDDEGELGVKNESKRLIAVENHYKWMEAIKTLGGHSIRVNAFGKGSRKQLKAALVDGLGRLAEFGRSMEISVLVENHGLHTSDAGFMVSIIEEVDNPYLGTLPDFGNWCLSHEWGSIQNPCENRYDPYRGVTEMIRYAKGVSAKSYEFDDLGEETRINYQQMLSIVKRAGYQGYIGIEYEGKHISEPEGIRATKKLIETAWERA</sequence>
<evidence type="ECO:0000259" key="1">
    <source>
        <dbReference type="Pfam" id="PF01261"/>
    </source>
</evidence>
<feature type="domain" description="Xylose isomerase-like TIM barrel" evidence="1">
    <location>
        <begin position="60"/>
        <end position="297"/>
    </location>
</feature>
<keyword evidence="3" id="KW-1185">Reference proteome</keyword>
<evidence type="ECO:0000313" key="3">
    <source>
        <dbReference type="Proteomes" id="UP001207116"/>
    </source>
</evidence>
<gene>
    <name evidence="2" type="ORF">OO016_11820</name>
</gene>
<dbReference type="PANTHER" id="PTHR12110:SF53">
    <property type="entry name" value="BLR5974 PROTEIN"/>
    <property type="match status" value="1"/>
</dbReference>
<dbReference type="Gene3D" id="3.20.20.150">
    <property type="entry name" value="Divalent-metal-dependent TIM barrel enzymes"/>
    <property type="match status" value="1"/>
</dbReference>
<dbReference type="Proteomes" id="UP001207116">
    <property type="component" value="Unassembled WGS sequence"/>
</dbReference>
<comment type="caution">
    <text evidence="2">The sequence shown here is derived from an EMBL/GenBank/DDBJ whole genome shotgun (WGS) entry which is preliminary data.</text>
</comment>
<dbReference type="SUPFAM" id="SSF51658">
    <property type="entry name" value="Xylose isomerase-like"/>
    <property type="match status" value="1"/>
</dbReference>
<reference evidence="2" key="1">
    <citation type="submission" date="2022-11" db="EMBL/GenBank/DDBJ databases">
        <title>The characterization of three novel Bacteroidetes species and genomic analysis of their roles in tidal elemental geochemical cycles.</title>
        <authorList>
            <person name="Ma K.-J."/>
        </authorList>
    </citation>
    <scope>NUCLEOTIDE SEQUENCE</scope>
    <source>
        <strain evidence="2">M415</strain>
    </source>
</reference>
<evidence type="ECO:0000313" key="2">
    <source>
        <dbReference type="EMBL" id="MCX2720292.1"/>
    </source>
</evidence>
<organism evidence="2 3">
    <name type="scientific">Lentiprolixibacter aurantiacus</name>
    <dbReference type="NCBI Taxonomy" id="2993939"/>
    <lineage>
        <taxon>Bacteria</taxon>
        <taxon>Pseudomonadati</taxon>
        <taxon>Bacteroidota</taxon>
        <taxon>Flavobacteriia</taxon>
        <taxon>Flavobacteriales</taxon>
        <taxon>Flavobacteriaceae</taxon>
        <taxon>Lentiprolixibacter</taxon>
    </lineage>
</organism>
<dbReference type="InterPro" id="IPR050312">
    <property type="entry name" value="IolE/XylAMocC-like"/>
</dbReference>
<dbReference type="AlphaFoldDB" id="A0AAE3MNV8"/>